<protein>
    <recommendedName>
        <fullName evidence="3">Helix-turn-helix domain of resolvase</fullName>
    </recommendedName>
</protein>
<comment type="caution">
    <text evidence="1">The sequence shown here is derived from an EMBL/GenBank/DDBJ whole genome shotgun (WGS) entry which is preliminary data.</text>
</comment>
<gene>
    <name evidence="1" type="ORF">KE626_08050</name>
</gene>
<name>A0ABS5IWB1_9BACT</name>
<evidence type="ECO:0000313" key="1">
    <source>
        <dbReference type="EMBL" id="MBS0027258.1"/>
    </source>
</evidence>
<proteinExistence type="predicted"/>
<evidence type="ECO:0008006" key="3">
    <source>
        <dbReference type="Google" id="ProtNLM"/>
    </source>
</evidence>
<organism evidence="1 2">
    <name type="scientific">Chitinophaga hostae</name>
    <dbReference type="NCBI Taxonomy" id="2831022"/>
    <lineage>
        <taxon>Bacteria</taxon>
        <taxon>Pseudomonadati</taxon>
        <taxon>Bacteroidota</taxon>
        <taxon>Chitinophagia</taxon>
        <taxon>Chitinophagales</taxon>
        <taxon>Chitinophagaceae</taxon>
        <taxon>Chitinophaga</taxon>
    </lineage>
</organism>
<reference evidence="1 2" key="1">
    <citation type="submission" date="2021-04" db="EMBL/GenBank/DDBJ databases">
        <title>Chitinophaga sp. nov., isolated from the rhizosphere soil.</title>
        <authorList>
            <person name="He S."/>
        </authorList>
    </citation>
    <scope>NUCLEOTIDE SEQUENCE [LARGE SCALE GENOMIC DNA]</scope>
    <source>
        <strain evidence="1 2">2R12</strain>
    </source>
</reference>
<sequence>MVQLIHQRHPKEKIVIDLFKQGSATEFIASTLKMSHIKVIFILSGNRLLICEKSPSENDRRIILDLYDAGVLLSKIAEKLSLDIKLVIGTVYTADQLVNLYQSQQSRSSFKHTSINYSPRKEPQNNELKLLDILEAKDIIREMFTGKKVSEIAKEHDKSVRKIFEMLSSVGIDSMEIQKIKTLTKCRDILISRKLIKEGYDIANIAMHFQVWAISLKTCTQIAIKRLPFTTESDLIREYNDLCLHINTKIGERCPTIDSNHPPDNNCDEFLKGEAQRSLRNSTPHCEQLAAALIKEIEAGKKLQDISSEFKLSIHKIKIALKLSNTDIKTIRQRVLEQNRDIWNKVRSQFRTLLKEGKTLKEIACITGYSEQRLINLRMRTDILYTSTGQQYVKDAYIQGVTISQIAQDFRCSQKTIGDIIYSKQLKTKTDNKENIPKYTKPGKKPLLEVIEALYAGWSIQTIVDKGMASQATVYRYKKALKL</sequence>
<dbReference type="Proteomes" id="UP000676386">
    <property type="component" value="Unassembled WGS sequence"/>
</dbReference>
<keyword evidence="2" id="KW-1185">Reference proteome</keyword>
<dbReference type="EMBL" id="JAGTXB010000003">
    <property type="protein sequence ID" value="MBS0027258.1"/>
    <property type="molecule type" value="Genomic_DNA"/>
</dbReference>
<dbReference type="RefSeq" id="WP_211972362.1">
    <property type="nucleotide sequence ID" value="NZ_JAGTXB010000003.1"/>
</dbReference>
<accession>A0ABS5IWB1</accession>
<evidence type="ECO:0000313" key="2">
    <source>
        <dbReference type="Proteomes" id="UP000676386"/>
    </source>
</evidence>